<organism evidence="1 2">
    <name type="scientific">Paspalum notatum var. saurae</name>
    <dbReference type="NCBI Taxonomy" id="547442"/>
    <lineage>
        <taxon>Eukaryota</taxon>
        <taxon>Viridiplantae</taxon>
        <taxon>Streptophyta</taxon>
        <taxon>Embryophyta</taxon>
        <taxon>Tracheophyta</taxon>
        <taxon>Spermatophyta</taxon>
        <taxon>Magnoliopsida</taxon>
        <taxon>Liliopsida</taxon>
        <taxon>Poales</taxon>
        <taxon>Poaceae</taxon>
        <taxon>PACMAD clade</taxon>
        <taxon>Panicoideae</taxon>
        <taxon>Andropogonodae</taxon>
        <taxon>Paspaleae</taxon>
        <taxon>Paspalinae</taxon>
        <taxon>Paspalum</taxon>
    </lineage>
</organism>
<sequence length="477" mass="54661">MSKTFATSHEFIFNHKFIHFTKDMVIKVLGFPSSSQPVQTCSDDFEIEALVEKYKLEYVDQNSYTIRKCMDLMSKENDETTFMRHFLMFLISTILIPGKANTLTVEYLCSLVDVEKFASYDWAEEVLHVIMFEVNRFHTLRDSLGHAVALKHFYMEGCLPLLPIVYADFLDLPQASPYVHRLNYGVPRICNLSTHDFEFVMAIDRNNIAIGHFYGMYRFRNISLTPYQMNTSVNDAIPPTYFDPEVSYLVEKHRLLLKHDLLFLTKTWTDVLENRIQCFASDFNYLFKSKIEQAVSGRAYGSTVIFNPSSNLLGASVPCSSNKGQTSPAALDGSSSHDYGVPNDNHQFFKKYINVTEKVMEIYVIVFNGKPENYMFDNSNRKKISFAPTFTKKLLVNPTFFSTSSCTDELKKSHELLDINNAELATNFSATCTDANIFPTSSTLIQSYSPCNYPYEHTVLLFKSIGRLLLTRSTTHQ</sequence>
<evidence type="ECO:0000313" key="2">
    <source>
        <dbReference type="Proteomes" id="UP001341281"/>
    </source>
</evidence>
<dbReference type="EMBL" id="CP144753">
    <property type="protein sequence ID" value="WVZ93371.1"/>
    <property type="molecule type" value="Genomic_DNA"/>
</dbReference>
<evidence type="ECO:0000313" key="1">
    <source>
        <dbReference type="EMBL" id="WVZ93371.1"/>
    </source>
</evidence>
<accession>A0AAQ3XD42</accession>
<dbReference type="AlphaFoldDB" id="A0AAQ3XD42"/>
<keyword evidence="2" id="KW-1185">Reference proteome</keyword>
<dbReference type="PANTHER" id="PTHR34835">
    <property type="entry name" value="OS07G0283600 PROTEIN-RELATED"/>
    <property type="match status" value="1"/>
</dbReference>
<reference evidence="1 2" key="1">
    <citation type="submission" date="2024-02" db="EMBL/GenBank/DDBJ databases">
        <title>High-quality chromosome-scale genome assembly of Pensacola bahiagrass (Paspalum notatum Flugge var. saurae).</title>
        <authorList>
            <person name="Vega J.M."/>
            <person name="Podio M."/>
            <person name="Orjuela J."/>
            <person name="Siena L.A."/>
            <person name="Pessino S.C."/>
            <person name="Combes M.C."/>
            <person name="Mariac C."/>
            <person name="Albertini E."/>
            <person name="Pupilli F."/>
            <person name="Ortiz J.P.A."/>
            <person name="Leblanc O."/>
        </authorList>
    </citation>
    <scope>NUCLEOTIDE SEQUENCE [LARGE SCALE GENOMIC DNA]</scope>
    <source>
        <strain evidence="1">R1</strain>
        <tissue evidence="1">Leaf</tissue>
    </source>
</reference>
<name>A0AAQ3XD42_PASNO</name>
<proteinExistence type="predicted"/>
<protein>
    <recommendedName>
        <fullName evidence="3">Aminotransferase-like plant mobile domain-containing protein</fullName>
    </recommendedName>
</protein>
<dbReference type="Proteomes" id="UP001341281">
    <property type="component" value="Chromosome 09"/>
</dbReference>
<dbReference type="PANTHER" id="PTHR34835:SF77">
    <property type="entry name" value="OS08G0365200 PROTEIN"/>
    <property type="match status" value="1"/>
</dbReference>
<evidence type="ECO:0008006" key="3">
    <source>
        <dbReference type="Google" id="ProtNLM"/>
    </source>
</evidence>
<gene>
    <name evidence="1" type="ORF">U9M48_039357</name>
</gene>